<evidence type="ECO:0000313" key="1">
    <source>
        <dbReference type="Ensembl" id="ENSAPLP00000032687.1"/>
    </source>
</evidence>
<keyword evidence="2" id="KW-1185">Reference proteome</keyword>
<accession>A0A493U3J0</accession>
<dbReference type="Proteomes" id="UP000016666">
    <property type="component" value="Unassembled WGS sequence"/>
</dbReference>
<name>A0A493U3J0_ANAPP</name>
<reference evidence="1" key="2">
    <citation type="submission" date="2025-08" db="UniProtKB">
        <authorList>
            <consortium name="Ensembl"/>
        </authorList>
    </citation>
    <scope>IDENTIFICATION</scope>
</reference>
<dbReference type="Ensembl" id="ENSAPLT00000041818.1">
    <property type="protein sequence ID" value="ENSAPLP00000032687.1"/>
    <property type="gene ID" value="ENSAPLG00000018790.1"/>
</dbReference>
<dbReference type="STRING" id="8840.ENSAPLP00000032687"/>
<organism evidence="1 2">
    <name type="scientific">Anas platyrhynchos platyrhynchos</name>
    <name type="common">Northern mallard</name>
    <dbReference type="NCBI Taxonomy" id="8840"/>
    <lineage>
        <taxon>Eukaryota</taxon>
        <taxon>Metazoa</taxon>
        <taxon>Chordata</taxon>
        <taxon>Craniata</taxon>
        <taxon>Vertebrata</taxon>
        <taxon>Euteleostomi</taxon>
        <taxon>Archelosauria</taxon>
        <taxon>Archosauria</taxon>
        <taxon>Dinosauria</taxon>
        <taxon>Saurischia</taxon>
        <taxon>Theropoda</taxon>
        <taxon>Coelurosauria</taxon>
        <taxon>Aves</taxon>
        <taxon>Neognathae</taxon>
        <taxon>Galloanserae</taxon>
        <taxon>Anseriformes</taxon>
        <taxon>Anatidae</taxon>
        <taxon>Anatinae</taxon>
        <taxon>Anas</taxon>
    </lineage>
</organism>
<reference evidence="2" key="1">
    <citation type="submission" date="2017-10" db="EMBL/GenBank/DDBJ databases">
        <title>A new Pekin duck reference genome.</title>
        <authorList>
            <person name="Hou Z.-C."/>
            <person name="Zhou Z.-K."/>
            <person name="Zhu F."/>
            <person name="Hou S.-S."/>
        </authorList>
    </citation>
    <scope>NUCLEOTIDE SEQUENCE [LARGE SCALE GENOMIC DNA]</scope>
</reference>
<reference evidence="1" key="3">
    <citation type="submission" date="2025-09" db="UniProtKB">
        <authorList>
            <consortium name="Ensembl"/>
        </authorList>
    </citation>
    <scope>IDENTIFICATION</scope>
</reference>
<dbReference type="AlphaFoldDB" id="A0A493U3J0"/>
<protein>
    <submittedName>
        <fullName evidence="1">Uncharacterized protein</fullName>
    </submittedName>
</protein>
<evidence type="ECO:0000313" key="2">
    <source>
        <dbReference type="Proteomes" id="UP000016666"/>
    </source>
</evidence>
<sequence length="68" mass="7882">MSGRRSGGQPEYLSRRIPQNPKYQHIKTRLDTGKWNWGVPEELLVKGLRGHVCTQSNVLRGRIWVPRS</sequence>
<proteinExistence type="predicted"/>
<dbReference type="GeneTree" id="ENSGT01010000229440"/>